<dbReference type="AlphaFoldDB" id="A0AAV1A8M0"/>
<reference evidence="2 3" key="1">
    <citation type="submission" date="2023-01" db="EMBL/GenBank/DDBJ databases">
        <authorList>
            <person name="Kreplak J."/>
        </authorList>
    </citation>
    <scope>NUCLEOTIDE SEQUENCE [LARGE SCALE GENOMIC DNA]</scope>
</reference>
<evidence type="ECO:0000313" key="3">
    <source>
        <dbReference type="Proteomes" id="UP001157006"/>
    </source>
</evidence>
<proteinExistence type="predicted"/>
<gene>
    <name evidence="2" type="ORF">VFH_III202000</name>
</gene>
<organism evidence="2 3">
    <name type="scientific">Vicia faba</name>
    <name type="common">Broad bean</name>
    <name type="synonym">Faba vulgaris</name>
    <dbReference type="NCBI Taxonomy" id="3906"/>
    <lineage>
        <taxon>Eukaryota</taxon>
        <taxon>Viridiplantae</taxon>
        <taxon>Streptophyta</taxon>
        <taxon>Embryophyta</taxon>
        <taxon>Tracheophyta</taxon>
        <taxon>Spermatophyta</taxon>
        <taxon>Magnoliopsida</taxon>
        <taxon>eudicotyledons</taxon>
        <taxon>Gunneridae</taxon>
        <taxon>Pentapetalae</taxon>
        <taxon>rosids</taxon>
        <taxon>fabids</taxon>
        <taxon>Fabales</taxon>
        <taxon>Fabaceae</taxon>
        <taxon>Papilionoideae</taxon>
        <taxon>50 kb inversion clade</taxon>
        <taxon>NPAAA clade</taxon>
        <taxon>Hologalegina</taxon>
        <taxon>IRL clade</taxon>
        <taxon>Fabeae</taxon>
        <taxon>Vicia</taxon>
    </lineage>
</organism>
<dbReference type="EMBL" id="OX451738">
    <property type="protein sequence ID" value="CAI8605853.1"/>
    <property type="molecule type" value="Genomic_DNA"/>
</dbReference>
<name>A0AAV1A8M0_VICFA</name>
<protein>
    <submittedName>
        <fullName evidence="2">Uncharacterized protein</fullName>
    </submittedName>
</protein>
<accession>A0AAV1A8M0</accession>
<evidence type="ECO:0000256" key="1">
    <source>
        <dbReference type="SAM" id="Phobius"/>
    </source>
</evidence>
<dbReference type="Proteomes" id="UP001157006">
    <property type="component" value="Chromosome 3"/>
</dbReference>
<keyword evidence="1" id="KW-1133">Transmembrane helix</keyword>
<evidence type="ECO:0000313" key="2">
    <source>
        <dbReference type="EMBL" id="CAI8605853.1"/>
    </source>
</evidence>
<keyword evidence="1" id="KW-0812">Transmembrane</keyword>
<sequence length="120" mass="13599">MSPETYDTSATTPNDVNSSNKIVLARTTKIVTSVSALIVGAIIYGVTILERMLTILRLKEGLDRLYRFRLLQFAANKPKITARFKDSEAINCHRQDHRIAAVELFKGSTRLDRRYVVQIC</sequence>
<keyword evidence="1" id="KW-0472">Membrane</keyword>
<feature type="transmembrane region" description="Helical" evidence="1">
    <location>
        <begin position="30"/>
        <end position="49"/>
    </location>
</feature>
<keyword evidence="3" id="KW-1185">Reference proteome</keyword>